<evidence type="ECO:0000313" key="1">
    <source>
        <dbReference type="EMBL" id="GIJ71176.1"/>
    </source>
</evidence>
<evidence type="ECO:0008006" key="3">
    <source>
        <dbReference type="Google" id="ProtNLM"/>
    </source>
</evidence>
<gene>
    <name evidence="1" type="ORF">Voc01_060930</name>
</gene>
<reference evidence="1" key="1">
    <citation type="submission" date="2021-01" db="EMBL/GenBank/DDBJ databases">
        <title>Whole genome shotgun sequence of Virgisporangium ochraceum NBRC 16418.</title>
        <authorList>
            <person name="Komaki H."/>
            <person name="Tamura T."/>
        </authorList>
    </citation>
    <scope>NUCLEOTIDE SEQUENCE</scope>
    <source>
        <strain evidence="1">NBRC 16418</strain>
    </source>
</reference>
<organism evidence="1 2">
    <name type="scientific">Virgisporangium ochraceum</name>
    <dbReference type="NCBI Taxonomy" id="65505"/>
    <lineage>
        <taxon>Bacteria</taxon>
        <taxon>Bacillati</taxon>
        <taxon>Actinomycetota</taxon>
        <taxon>Actinomycetes</taxon>
        <taxon>Micromonosporales</taxon>
        <taxon>Micromonosporaceae</taxon>
        <taxon>Virgisporangium</taxon>
    </lineage>
</organism>
<accession>A0A8J3ZX22</accession>
<dbReference type="Gene3D" id="3.40.50.1820">
    <property type="entry name" value="alpha/beta hydrolase"/>
    <property type="match status" value="1"/>
</dbReference>
<dbReference type="Proteomes" id="UP000635606">
    <property type="component" value="Unassembled WGS sequence"/>
</dbReference>
<sequence length="188" mass="19488">MADALLLPGRGYGPTTGLLWYAGDVPVRRGATLHRHSWAGAVPDPFAPATEGWVAGQVAPLLDGRPLVIGKSLGSHAAALAADRALPAIWLTPLLTAPWIVAALGRAPAPFLLVGGTADTLWDGAVARRLTPHVLEVTDADHGLSVPGPAVASVNVLARVVDAMDAFLDGVPWPSRSSPRSGDRRITT</sequence>
<keyword evidence="2" id="KW-1185">Reference proteome</keyword>
<dbReference type="RefSeq" id="WP_203931063.1">
    <property type="nucleotide sequence ID" value="NZ_BOPH01000086.1"/>
</dbReference>
<dbReference type="EMBL" id="BOPH01000086">
    <property type="protein sequence ID" value="GIJ71176.1"/>
    <property type="molecule type" value="Genomic_DNA"/>
</dbReference>
<dbReference type="AlphaFoldDB" id="A0A8J3ZX22"/>
<name>A0A8J3ZX22_9ACTN</name>
<protein>
    <recommendedName>
        <fullName evidence="3">Alpha/beta hydrolase</fullName>
    </recommendedName>
</protein>
<dbReference type="InterPro" id="IPR029058">
    <property type="entry name" value="AB_hydrolase_fold"/>
</dbReference>
<dbReference type="SUPFAM" id="SSF53474">
    <property type="entry name" value="alpha/beta-Hydrolases"/>
    <property type="match status" value="1"/>
</dbReference>
<comment type="caution">
    <text evidence="1">The sequence shown here is derived from an EMBL/GenBank/DDBJ whole genome shotgun (WGS) entry which is preliminary data.</text>
</comment>
<proteinExistence type="predicted"/>
<evidence type="ECO:0000313" key="2">
    <source>
        <dbReference type="Proteomes" id="UP000635606"/>
    </source>
</evidence>